<dbReference type="InterPro" id="IPR013785">
    <property type="entry name" value="Aldolase_TIM"/>
</dbReference>
<evidence type="ECO:0000259" key="1">
    <source>
        <dbReference type="Pfam" id="PF00724"/>
    </source>
</evidence>
<gene>
    <name evidence="2" type="ORF">BDW59DRAFT_66173</name>
</gene>
<dbReference type="CDD" id="cd02933">
    <property type="entry name" value="OYE_like_FMN"/>
    <property type="match status" value="1"/>
</dbReference>
<protein>
    <recommendedName>
        <fullName evidence="1">NADH:flavin oxidoreductase/NADH oxidase N-terminal domain-containing protein</fullName>
    </recommendedName>
</protein>
<feature type="domain" description="NADH:flavin oxidoreductase/NADH oxidase N-terminal" evidence="1">
    <location>
        <begin position="7"/>
        <end position="337"/>
    </location>
</feature>
<dbReference type="EMBL" id="JBFXLS010000031">
    <property type="protein sequence ID" value="KAL2826256.1"/>
    <property type="molecule type" value="Genomic_DNA"/>
</dbReference>
<name>A0ABR4IEV7_9EURO</name>
<sequence>MELLNLASPLHIGGLDVKHRVVMAPLTRLRADDDHVPIDMVREYYAQRGSVPGTLLVSEGTFISPRAGGMNNVPGIWNNAQIEQWKTVTAAVHARGSYIFCQLWALGRAAHPEVLVKDGNEVISSGDIPITADSAVPRPLTENEITDWIADYATAAKNAITAGFDGVEIHGANGYLCDQFLQDTCNNREDRWGGTVENRSRFGLEVARAVSGTVGAHRTAYRISPWSTFQGMRMKDFQPQFTHLVENLHPLGLAYLHMVEPRISGSQTVDGDNEDHAFILKSYGNDRVIVVAGGFTAESAEKVLQTHQGYQIAIGFGRHFLANPDLPLRLTKGIALNQYDRNTFYTPKSPIGYVDYPFSEGLSQDGILASR</sequence>
<organism evidence="2 3">
    <name type="scientific">Aspergillus cavernicola</name>
    <dbReference type="NCBI Taxonomy" id="176166"/>
    <lineage>
        <taxon>Eukaryota</taxon>
        <taxon>Fungi</taxon>
        <taxon>Dikarya</taxon>
        <taxon>Ascomycota</taxon>
        <taxon>Pezizomycotina</taxon>
        <taxon>Eurotiomycetes</taxon>
        <taxon>Eurotiomycetidae</taxon>
        <taxon>Eurotiales</taxon>
        <taxon>Aspergillaceae</taxon>
        <taxon>Aspergillus</taxon>
        <taxon>Aspergillus subgen. Nidulantes</taxon>
    </lineage>
</organism>
<dbReference type="Gene3D" id="3.20.20.70">
    <property type="entry name" value="Aldolase class I"/>
    <property type="match status" value="1"/>
</dbReference>
<dbReference type="PANTHER" id="PTHR22893:SF91">
    <property type="entry name" value="NADPH DEHYDROGENASE 2-RELATED"/>
    <property type="match status" value="1"/>
</dbReference>
<dbReference type="InterPro" id="IPR045247">
    <property type="entry name" value="Oye-like"/>
</dbReference>
<evidence type="ECO:0000313" key="2">
    <source>
        <dbReference type="EMBL" id="KAL2826256.1"/>
    </source>
</evidence>
<dbReference type="Proteomes" id="UP001610335">
    <property type="component" value="Unassembled WGS sequence"/>
</dbReference>
<evidence type="ECO:0000313" key="3">
    <source>
        <dbReference type="Proteomes" id="UP001610335"/>
    </source>
</evidence>
<comment type="caution">
    <text evidence="2">The sequence shown here is derived from an EMBL/GenBank/DDBJ whole genome shotgun (WGS) entry which is preliminary data.</text>
</comment>
<keyword evidence="3" id="KW-1185">Reference proteome</keyword>
<dbReference type="InterPro" id="IPR001155">
    <property type="entry name" value="OxRdtase_FMN_N"/>
</dbReference>
<accession>A0ABR4IEV7</accession>
<proteinExistence type="predicted"/>
<dbReference type="PANTHER" id="PTHR22893">
    <property type="entry name" value="NADH OXIDOREDUCTASE-RELATED"/>
    <property type="match status" value="1"/>
</dbReference>
<dbReference type="SUPFAM" id="SSF51395">
    <property type="entry name" value="FMN-linked oxidoreductases"/>
    <property type="match status" value="1"/>
</dbReference>
<reference evidence="2 3" key="1">
    <citation type="submission" date="2024-07" db="EMBL/GenBank/DDBJ databases">
        <title>Section-level genome sequencing and comparative genomics of Aspergillus sections Usti and Cavernicolus.</title>
        <authorList>
            <consortium name="Lawrence Berkeley National Laboratory"/>
            <person name="Nybo J.L."/>
            <person name="Vesth T.C."/>
            <person name="Theobald S."/>
            <person name="Frisvad J.C."/>
            <person name="Larsen T.O."/>
            <person name="Kjaerboelling I."/>
            <person name="Rothschild-Mancinelli K."/>
            <person name="Lyhne E.K."/>
            <person name="Kogle M.E."/>
            <person name="Barry K."/>
            <person name="Clum A."/>
            <person name="Na H."/>
            <person name="Ledsgaard L."/>
            <person name="Lin J."/>
            <person name="Lipzen A."/>
            <person name="Kuo A."/>
            <person name="Riley R."/>
            <person name="Mondo S."/>
            <person name="LaButti K."/>
            <person name="Haridas S."/>
            <person name="Pangalinan J."/>
            <person name="Salamov A.A."/>
            <person name="Simmons B.A."/>
            <person name="Magnuson J.K."/>
            <person name="Chen J."/>
            <person name="Drula E."/>
            <person name="Henrissat B."/>
            <person name="Wiebenga A."/>
            <person name="Lubbers R.J."/>
            <person name="Gomes A.C."/>
            <person name="Makela M.R."/>
            <person name="Stajich J."/>
            <person name="Grigoriev I.V."/>
            <person name="Mortensen U.H."/>
            <person name="De vries R.P."/>
            <person name="Baker S.E."/>
            <person name="Andersen M.R."/>
        </authorList>
    </citation>
    <scope>NUCLEOTIDE SEQUENCE [LARGE SCALE GENOMIC DNA]</scope>
    <source>
        <strain evidence="2 3">CBS 600.67</strain>
    </source>
</reference>
<dbReference type="Pfam" id="PF00724">
    <property type="entry name" value="Oxidored_FMN"/>
    <property type="match status" value="1"/>
</dbReference>